<comment type="cofactor">
    <cofactor evidence="1">
        <name>Mn(2+)</name>
        <dbReference type="ChEBI" id="CHEBI:29035"/>
    </cofactor>
</comment>
<dbReference type="EC" id="2.4.1.134" evidence="16"/>
<proteinExistence type="inferred from homology"/>
<dbReference type="SUPFAM" id="SSF54495">
    <property type="entry name" value="UBC-like"/>
    <property type="match status" value="1"/>
</dbReference>
<dbReference type="InterPro" id="IPR000608">
    <property type="entry name" value="UBC"/>
</dbReference>
<keyword evidence="7" id="KW-0328">Glycosyltransferase</keyword>
<evidence type="ECO:0000256" key="4">
    <source>
        <dbReference type="ARBA" id="ARBA00004840"/>
    </source>
</evidence>
<dbReference type="PROSITE" id="PS50127">
    <property type="entry name" value="UBC_2"/>
    <property type="match status" value="1"/>
</dbReference>
<dbReference type="AlphaFoldDB" id="A0A915N2B5"/>
<feature type="transmembrane region" description="Helical" evidence="17">
    <location>
        <begin position="568"/>
        <end position="587"/>
    </location>
</feature>
<feature type="transmembrane region" description="Helical" evidence="17">
    <location>
        <begin position="542"/>
        <end position="562"/>
    </location>
</feature>
<comment type="similarity">
    <text evidence="6">Belongs to the glycosyltransferase 31 family.</text>
</comment>
<feature type="transmembrane region" description="Helical" evidence="17">
    <location>
        <begin position="709"/>
        <end position="731"/>
    </location>
</feature>
<name>A0A915N2B5_MELJA</name>
<evidence type="ECO:0000256" key="13">
    <source>
        <dbReference type="ARBA" id="ARBA00023136"/>
    </source>
</evidence>
<keyword evidence="11 17" id="KW-1133">Transmembrane helix</keyword>
<dbReference type="GO" id="GO:0000139">
    <property type="term" value="C:Golgi membrane"/>
    <property type="evidence" value="ECO:0007669"/>
    <property type="project" value="UniProtKB-SubCell"/>
</dbReference>
<comment type="pathway">
    <text evidence="5">Glycan metabolism; heparan sulfate biosynthesis.</text>
</comment>
<evidence type="ECO:0000256" key="9">
    <source>
        <dbReference type="ARBA" id="ARBA00022692"/>
    </source>
</evidence>
<dbReference type="GO" id="GO:0072659">
    <property type="term" value="P:protein localization to plasma membrane"/>
    <property type="evidence" value="ECO:0007669"/>
    <property type="project" value="TreeGrafter"/>
</dbReference>
<keyword evidence="10" id="KW-0735">Signal-anchor</keyword>
<evidence type="ECO:0000256" key="15">
    <source>
        <dbReference type="ARBA" id="ARBA00023211"/>
    </source>
</evidence>
<evidence type="ECO:0000256" key="16">
    <source>
        <dbReference type="ARBA" id="ARBA00066517"/>
    </source>
</evidence>
<feature type="transmembrane region" description="Helical" evidence="17">
    <location>
        <begin position="509"/>
        <end position="530"/>
    </location>
</feature>
<dbReference type="GO" id="GO:0047220">
    <property type="term" value="F:galactosylxylosylprotein 3-beta-galactosyltransferase activity"/>
    <property type="evidence" value="ECO:0007669"/>
    <property type="project" value="UniProtKB-EC"/>
</dbReference>
<keyword evidence="12" id="KW-0333">Golgi apparatus</keyword>
<keyword evidence="9 17" id="KW-0812">Transmembrane</keyword>
<feature type="transmembrane region" description="Helical" evidence="17">
    <location>
        <begin position="751"/>
        <end position="770"/>
    </location>
</feature>
<comment type="pathway">
    <text evidence="4">Glycan metabolism; chondroitin sulfate biosynthesis.</text>
</comment>
<feature type="transmembrane region" description="Helical" evidence="17">
    <location>
        <begin position="782"/>
        <end position="805"/>
    </location>
</feature>
<dbReference type="Gene3D" id="3.10.110.10">
    <property type="entry name" value="Ubiquitin Conjugating Enzyme"/>
    <property type="match status" value="2"/>
</dbReference>
<evidence type="ECO:0000256" key="12">
    <source>
        <dbReference type="ARBA" id="ARBA00023034"/>
    </source>
</evidence>
<dbReference type="InterPro" id="IPR009447">
    <property type="entry name" value="PIGW/GWT1"/>
</dbReference>
<reference evidence="20" key="1">
    <citation type="submission" date="2022-11" db="UniProtKB">
        <authorList>
            <consortium name="WormBaseParasite"/>
        </authorList>
    </citation>
    <scope>IDENTIFICATION</scope>
</reference>
<dbReference type="GO" id="GO:0005783">
    <property type="term" value="C:endoplasmic reticulum"/>
    <property type="evidence" value="ECO:0007669"/>
    <property type="project" value="TreeGrafter"/>
</dbReference>
<keyword evidence="8" id="KW-0808">Transferase</keyword>
<dbReference type="InterPro" id="IPR002659">
    <property type="entry name" value="Glyco_trans_31"/>
</dbReference>
<keyword evidence="14" id="KW-0325">Glycoprotein</keyword>
<evidence type="ECO:0000256" key="7">
    <source>
        <dbReference type="ARBA" id="ARBA00022676"/>
    </source>
</evidence>
<evidence type="ECO:0000256" key="17">
    <source>
        <dbReference type="SAM" id="Phobius"/>
    </source>
</evidence>
<evidence type="ECO:0000256" key="14">
    <source>
        <dbReference type="ARBA" id="ARBA00023180"/>
    </source>
</evidence>
<organism evidence="19 20">
    <name type="scientific">Meloidogyne javanica</name>
    <name type="common">Root-knot nematode worm</name>
    <dbReference type="NCBI Taxonomy" id="6303"/>
    <lineage>
        <taxon>Eukaryota</taxon>
        <taxon>Metazoa</taxon>
        <taxon>Ecdysozoa</taxon>
        <taxon>Nematoda</taxon>
        <taxon>Chromadorea</taxon>
        <taxon>Rhabditida</taxon>
        <taxon>Tylenchina</taxon>
        <taxon>Tylenchomorpha</taxon>
        <taxon>Tylenchoidea</taxon>
        <taxon>Meloidogynidae</taxon>
        <taxon>Meloidogyninae</taxon>
        <taxon>Meloidogyne</taxon>
        <taxon>Meloidogyne incognita group</taxon>
    </lineage>
</organism>
<dbReference type="PANTHER" id="PTHR20661">
    <property type="entry name" value="PHOSPHATIDYLINOSITOL-GLYCAN BIOSYNTHESIS CLASS W PROTEIN"/>
    <property type="match status" value="1"/>
</dbReference>
<dbReference type="GO" id="GO:0006506">
    <property type="term" value="P:GPI anchor biosynthetic process"/>
    <property type="evidence" value="ECO:0007669"/>
    <property type="project" value="InterPro"/>
</dbReference>
<evidence type="ECO:0000256" key="8">
    <source>
        <dbReference type="ARBA" id="ARBA00022679"/>
    </source>
</evidence>
<feature type="transmembrane region" description="Helical" evidence="17">
    <location>
        <begin position="668"/>
        <end position="688"/>
    </location>
</feature>
<evidence type="ECO:0000256" key="6">
    <source>
        <dbReference type="ARBA" id="ARBA00008661"/>
    </source>
</evidence>
<dbReference type="FunFam" id="3.90.550.50:FF:000018">
    <property type="entry name" value="Hexosyltransferase"/>
    <property type="match status" value="1"/>
</dbReference>
<dbReference type="WBParaSite" id="scaffold6353_cov203.g10733">
    <property type="protein sequence ID" value="scaffold6353_cov203.g10733"/>
    <property type="gene ID" value="scaffold6353_cov203.g10733"/>
</dbReference>
<comment type="subcellular location">
    <subcellularLocation>
        <location evidence="3">Golgi apparatus membrane</location>
        <topology evidence="3">Single-pass type II membrane protein</topology>
    </subcellularLocation>
    <subcellularLocation>
        <location evidence="2">Membrane</location>
        <topology evidence="2">Multi-pass membrane protein</topology>
    </subcellularLocation>
</comment>
<evidence type="ECO:0000256" key="2">
    <source>
        <dbReference type="ARBA" id="ARBA00004141"/>
    </source>
</evidence>
<dbReference type="Gene3D" id="3.90.550.50">
    <property type="match status" value="1"/>
</dbReference>
<evidence type="ECO:0000256" key="3">
    <source>
        <dbReference type="ARBA" id="ARBA00004323"/>
    </source>
</evidence>
<keyword evidence="15" id="KW-0464">Manganese</keyword>
<keyword evidence="13 17" id="KW-0472">Membrane</keyword>
<dbReference type="GO" id="GO:0006024">
    <property type="term" value="P:glycosaminoglycan biosynthetic process"/>
    <property type="evidence" value="ECO:0007669"/>
    <property type="project" value="UniProtKB-ARBA"/>
</dbReference>
<feature type="transmembrane region" description="Helical" evidence="17">
    <location>
        <begin position="642"/>
        <end position="662"/>
    </location>
</feature>
<evidence type="ECO:0000256" key="10">
    <source>
        <dbReference type="ARBA" id="ARBA00022968"/>
    </source>
</evidence>
<dbReference type="InterPro" id="IPR016135">
    <property type="entry name" value="UBQ-conjugating_enzyme/RWD"/>
</dbReference>
<dbReference type="Proteomes" id="UP000887561">
    <property type="component" value="Unplaced"/>
</dbReference>
<feature type="domain" description="UBC core" evidence="18">
    <location>
        <begin position="9"/>
        <end position="171"/>
    </location>
</feature>
<evidence type="ECO:0000256" key="1">
    <source>
        <dbReference type="ARBA" id="ARBA00001936"/>
    </source>
</evidence>
<feature type="transmembrane region" description="Helical" evidence="17">
    <location>
        <begin position="184"/>
        <end position="201"/>
    </location>
</feature>
<dbReference type="SMART" id="SM00212">
    <property type="entry name" value="UBCc"/>
    <property type="match status" value="1"/>
</dbReference>
<evidence type="ECO:0000256" key="5">
    <source>
        <dbReference type="ARBA" id="ARBA00005093"/>
    </source>
</evidence>
<sequence>MSGGSATITAVTRLKKDYQKLVRDPVPYAIAAPLPSNILEWHYVVIGAPDTPYEGGYYHGKLDTWNPSWSVSTIIMGLISFMNENSPTLGSLLTSDYERRILARRSREFNLKSPQFCEVFSELAEQIRCELEEERALNAENNGGNENVNNQTTRPSSSSITANLLMVTAAIINNKFVNKRHTKWLPLALIFLYTFIIFWFGRLSAQIGMLEINSFLAIKNQVPSIESPLILPSTYLMVLIMTKAENLELRNTIRQTWLRLSTKTPNLYIHKFVIGMDEVKNNHFIEDEMNKHSDLLLVNLTNESYQNLAKKTLMAFSSVSEQFKFNYLLKVDDDSFVRLGALLNALKDIEQHPLLYWGFLDGRAKPMRGGKWSESEWRLCDRYLPYQLGGGYILGQKLVDYIAKNAHLFQLYRNEDVSVGAWLAGLKVRYVHDPRFDTEWTSRGCNNEYLITHKKSINEMQTLFKSLSSFGVLCYPSEYRLRPSYIYDFSKLPTIKKMLNDLSLQTETALVFLNGLLTILLRNALVQLIYNGGGTTINQEDLKWHLFTLDFLTIVIPMFLIQTLLADYLFIILGIFIILILITLILNKSKVPSKRDRPHEESLTINSQNSKLQFCDLFNCCKLVRPDTCRAIYNSHTMFRALLLNTTALAILAVDFSIFPRRFAKTHYYGQSLMDTGTAAFVFVNALADESAEREGRKPRERALKSTMNLFFFRIPTLLVLALLGIGRSLFVHLSGYGQDVTEEKRLSLARTLLLFLISISCYLLQYLLENYGLRLQASRRLANLTYCFAMLALFSASTTLLQIFQFIAPVPRSKGGLVEAISRNALLHFLIANLLTGPWKDRTLTLEILGKPFIYL</sequence>
<dbReference type="PANTHER" id="PTHR20661:SF0">
    <property type="entry name" value="PHOSPHATIDYLINOSITOL-GLYCAN BIOSYNTHESIS CLASS W PROTEIN"/>
    <property type="match status" value="1"/>
</dbReference>
<dbReference type="GO" id="GO:0032216">
    <property type="term" value="F:glucosaminyl-phosphatidylinositol O-acyltransferase activity"/>
    <property type="evidence" value="ECO:0007669"/>
    <property type="project" value="TreeGrafter"/>
</dbReference>
<evidence type="ECO:0000313" key="20">
    <source>
        <dbReference type="WBParaSite" id="scaffold6353_cov203.g10733"/>
    </source>
</evidence>
<dbReference type="Pfam" id="PF01762">
    <property type="entry name" value="Galactosyl_T"/>
    <property type="match status" value="1"/>
</dbReference>
<keyword evidence="19" id="KW-1185">Reference proteome</keyword>
<accession>A0A915N2B5</accession>
<evidence type="ECO:0000313" key="19">
    <source>
        <dbReference type="Proteomes" id="UP000887561"/>
    </source>
</evidence>
<evidence type="ECO:0000259" key="18">
    <source>
        <dbReference type="PROSITE" id="PS50127"/>
    </source>
</evidence>
<dbReference type="Pfam" id="PF06423">
    <property type="entry name" value="GWT1"/>
    <property type="match status" value="2"/>
</dbReference>
<evidence type="ECO:0000256" key="11">
    <source>
        <dbReference type="ARBA" id="ARBA00022989"/>
    </source>
</evidence>
<protein>
    <recommendedName>
        <fullName evidence="16">galactosylxylosylprotein 3-beta-galactosyltransferase</fullName>
        <ecNumber evidence="16">2.4.1.134</ecNumber>
    </recommendedName>
</protein>